<organism evidence="1 2">
    <name type="scientific">Eubacterium plexicaudatum ASF492</name>
    <dbReference type="NCBI Taxonomy" id="1235802"/>
    <lineage>
        <taxon>Bacteria</taxon>
        <taxon>Bacillati</taxon>
        <taxon>Bacillota</taxon>
        <taxon>Clostridia</taxon>
        <taxon>Eubacteriales</taxon>
        <taxon>Eubacteriaceae</taxon>
        <taxon>Eubacterium</taxon>
    </lineage>
</organism>
<keyword evidence="2" id="KW-1185">Reference proteome</keyword>
<gene>
    <name evidence="1" type="ORF">C823_05975</name>
</gene>
<dbReference type="Proteomes" id="UP000012589">
    <property type="component" value="Unassembled WGS sequence"/>
</dbReference>
<dbReference type="HOGENOM" id="CLU_1487225_0_0_9"/>
<dbReference type="STRING" id="1235802.C823_05975"/>
<proteinExistence type="predicted"/>
<protein>
    <submittedName>
        <fullName evidence="1">Uncharacterized protein</fullName>
    </submittedName>
</protein>
<dbReference type="OrthoDB" id="2005485at2"/>
<name>N1ZKB3_9FIRM</name>
<evidence type="ECO:0000313" key="1">
    <source>
        <dbReference type="EMBL" id="EMZ17422.1"/>
    </source>
</evidence>
<accession>N1ZKB3</accession>
<comment type="caution">
    <text evidence="1">The sequence shown here is derived from an EMBL/GenBank/DDBJ whole genome shotgun (WGS) entry which is preliminary data.</text>
</comment>
<sequence length="182" mass="20414">MAGKAPQGQLTEMNPVKVKAIIHSLRELYDMGKPETNLELKERIDMFFQFCEDSSVRPGVQALCTALHISRTTLYRWSNGEDCDRERQEIVSMAKSFIDSFLEQVTLSGQVSPPVGIFLLKNWCSYKDTVSIEENIPNTKTTHVLTAAQLPKLGNMAEDSGSNATLPYLADTKLNTIVEYDH</sequence>
<dbReference type="EMBL" id="AQFT01000207">
    <property type="protein sequence ID" value="EMZ17422.1"/>
    <property type="molecule type" value="Genomic_DNA"/>
</dbReference>
<dbReference type="eggNOG" id="ENOG5033YAK">
    <property type="taxonomic scope" value="Bacteria"/>
</dbReference>
<dbReference type="AlphaFoldDB" id="N1ZKB3"/>
<evidence type="ECO:0000313" key="2">
    <source>
        <dbReference type="Proteomes" id="UP000012589"/>
    </source>
</evidence>
<dbReference type="PATRIC" id="fig|1235802.3.peg.6312"/>
<reference evidence="1 2" key="1">
    <citation type="journal article" date="2014" name="Genome Announc.">
        <title>Draft genome sequences of the altered schaedler flora, a defined bacterial community from gnotobiotic mice.</title>
        <authorList>
            <person name="Wannemuehler M.J."/>
            <person name="Overstreet A.M."/>
            <person name="Ward D.V."/>
            <person name="Phillips G.J."/>
        </authorList>
    </citation>
    <scope>NUCLEOTIDE SEQUENCE [LARGE SCALE GENOMIC DNA]</scope>
    <source>
        <strain evidence="1 2">ASF492</strain>
    </source>
</reference>